<dbReference type="Pfam" id="PF10152">
    <property type="entry name" value="CCDC53"/>
    <property type="match status" value="1"/>
</dbReference>
<name>A0A9N7UUL8_PLEPL</name>
<dbReference type="PANTHER" id="PTHR13015:SF0">
    <property type="entry name" value="WASH COMPLEX SUBUNIT 3"/>
    <property type="match status" value="1"/>
</dbReference>
<reference evidence="6" key="1">
    <citation type="submission" date="2020-03" db="EMBL/GenBank/DDBJ databases">
        <authorList>
            <person name="Weist P."/>
        </authorList>
    </citation>
    <scope>NUCLEOTIDE SEQUENCE</scope>
</reference>
<dbReference type="InterPro" id="IPR019309">
    <property type="entry name" value="WASHC3"/>
</dbReference>
<dbReference type="GO" id="GO:0071203">
    <property type="term" value="C:WASH complex"/>
    <property type="evidence" value="ECO:0007669"/>
    <property type="project" value="InterPro"/>
</dbReference>
<feature type="region of interest" description="Disordered" evidence="4">
    <location>
        <begin position="132"/>
        <end position="167"/>
    </location>
</feature>
<dbReference type="GO" id="GO:0006887">
    <property type="term" value="P:exocytosis"/>
    <property type="evidence" value="ECO:0007669"/>
    <property type="project" value="TreeGrafter"/>
</dbReference>
<accession>A0A9N7UUL8</accession>
<evidence type="ECO:0000256" key="3">
    <source>
        <dbReference type="ARBA" id="ARBA00030721"/>
    </source>
</evidence>
<comment type="caution">
    <text evidence="6">The sequence shown here is derived from an EMBL/GenBank/DDBJ whole genome shotgun (WGS) entry which is preliminary data.</text>
</comment>
<dbReference type="Proteomes" id="UP001153269">
    <property type="component" value="Unassembled WGS sequence"/>
</dbReference>
<dbReference type="EMBL" id="CADEAL010001990">
    <property type="protein sequence ID" value="CAB1437114.1"/>
    <property type="molecule type" value="Genomic_DNA"/>
</dbReference>
<feature type="signal peptide" evidence="5">
    <location>
        <begin position="1"/>
        <end position="16"/>
    </location>
</feature>
<evidence type="ECO:0000256" key="2">
    <source>
        <dbReference type="ARBA" id="ARBA00013578"/>
    </source>
</evidence>
<comment type="similarity">
    <text evidence="1">Belongs to the CCDC53 family.</text>
</comment>
<dbReference type="AlphaFoldDB" id="A0A9N7UUL8"/>
<keyword evidence="7" id="KW-1185">Reference proteome</keyword>
<dbReference type="PANTHER" id="PTHR13015">
    <property type="entry name" value="PROTEIN AD-016-RELATED"/>
    <property type="match status" value="1"/>
</dbReference>
<proteinExistence type="inferred from homology"/>
<evidence type="ECO:0000256" key="5">
    <source>
        <dbReference type="SAM" id="SignalP"/>
    </source>
</evidence>
<evidence type="ECO:0000256" key="1">
    <source>
        <dbReference type="ARBA" id="ARBA00006290"/>
    </source>
</evidence>
<evidence type="ECO:0000313" key="7">
    <source>
        <dbReference type="Proteomes" id="UP001153269"/>
    </source>
</evidence>
<organism evidence="6 7">
    <name type="scientific">Pleuronectes platessa</name>
    <name type="common">European plaice</name>
    <dbReference type="NCBI Taxonomy" id="8262"/>
    <lineage>
        <taxon>Eukaryota</taxon>
        <taxon>Metazoa</taxon>
        <taxon>Chordata</taxon>
        <taxon>Craniata</taxon>
        <taxon>Vertebrata</taxon>
        <taxon>Euteleostomi</taxon>
        <taxon>Actinopterygii</taxon>
        <taxon>Neopterygii</taxon>
        <taxon>Teleostei</taxon>
        <taxon>Neoteleostei</taxon>
        <taxon>Acanthomorphata</taxon>
        <taxon>Carangaria</taxon>
        <taxon>Pleuronectiformes</taxon>
        <taxon>Pleuronectoidei</taxon>
        <taxon>Pleuronectidae</taxon>
        <taxon>Pleuronectes</taxon>
    </lineage>
</organism>
<evidence type="ECO:0000256" key="4">
    <source>
        <dbReference type="SAM" id="MobiDB-lite"/>
    </source>
</evidence>
<sequence>MFTLAVLFSQLVQSQADIPKRGRRILHVNATVRQPTCETDITLTAIAPHYAIPNQKPQASGLNRLKMLSAKIPTQTVQEAAPTQKPVPEAAAENVLTVAKDPRYARYLKMVQVGVPVMAIRNKMVLEGLDSSLLDTPDAPVPDGGARSADDPDVAATSSDSESSFSD</sequence>
<evidence type="ECO:0000313" key="6">
    <source>
        <dbReference type="EMBL" id="CAB1437114.1"/>
    </source>
</evidence>
<feature type="compositionally biased region" description="Low complexity" evidence="4">
    <location>
        <begin position="158"/>
        <end position="167"/>
    </location>
</feature>
<protein>
    <recommendedName>
        <fullName evidence="2">WASH complex subunit 3</fullName>
    </recommendedName>
    <alternativeName>
        <fullName evidence="3">Coiled-coil domain-containing protein 53</fullName>
    </alternativeName>
</protein>
<keyword evidence="5" id="KW-0732">Signal</keyword>
<dbReference type="GO" id="GO:0030041">
    <property type="term" value="P:actin filament polymerization"/>
    <property type="evidence" value="ECO:0007669"/>
    <property type="project" value="TreeGrafter"/>
</dbReference>
<feature type="chain" id="PRO_5040314191" description="WASH complex subunit 3" evidence="5">
    <location>
        <begin position="17"/>
        <end position="167"/>
    </location>
</feature>
<gene>
    <name evidence="6" type="ORF">PLEPLA_LOCUS25147</name>
</gene>